<dbReference type="EMBL" id="FNDN01000001">
    <property type="protein sequence ID" value="SDH24548.1"/>
    <property type="molecule type" value="Genomic_DNA"/>
</dbReference>
<dbReference type="Proteomes" id="UP000183263">
    <property type="component" value="Unassembled WGS sequence"/>
</dbReference>
<sequence>MITFTLPAPLHLGTATVSAVNTLVNGLASAE</sequence>
<keyword evidence="2" id="KW-1185">Reference proteome</keyword>
<proteinExistence type="predicted"/>
<name>A0A1G8AUD9_9NOCA</name>
<organism evidence="1 2">
    <name type="scientific">Rhodococcus triatomae</name>
    <dbReference type="NCBI Taxonomy" id="300028"/>
    <lineage>
        <taxon>Bacteria</taxon>
        <taxon>Bacillati</taxon>
        <taxon>Actinomycetota</taxon>
        <taxon>Actinomycetes</taxon>
        <taxon>Mycobacteriales</taxon>
        <taxon>Nocardiaceae</taxon>
        <taxon>Rhodococcus</taxon>
    </lineage>
</organism>
<protein>
    <submittedName>
        <fullName evidence="1">Uncharacterized protein</fullName>
    </submittedName>
</protein>
<dbReference type="AlphaFoldDB" id="A0A1G8AUD9"/>
<evidence type="ECO:0000313" key="1">
    <source>
        <dbReference type="EMBL" id="SDH24548.1"/>
    </source>
</evidence>
<gene>
    <name evidence="1" type="ORF">SAMN05444695_101544</name>
</gene>
<evidence type="ECO:0000313" key="2">
    <source>
        <dbReference type="Proteomes" id="UP000183263"/>
    </source>
</evidence>
<accession>A0A1G8AUD9</accession>
<reference evidence="1 2" key="1">
    <citation type="submission" date="2016-10" db="EMBL/GenBank/DDBJ databases">
        <authorList>
            <person name="de Groot N.N."/>
        </authorList>
    </citation>
    <scope>NUCLEOTIDE SEQUENCE [LARGE SCALE GENOMIC DNA]</scope>
    <source>
        <strain evidence="1 2">DSM 44892</strain>
    </source>
</reference>